<dbReference type="Proteomes" id="UP001060919">
    <property type="component" value="Chromosome"/>
</dbReference>
<keyword evidence="5" id="KW-1185">Reference proteome</keyword>
<evidence type="ECO:0000256" key="2">
    <source>
        <dbReference type="ARBA" id="ARBA00023043"/>
    </source>
</evidence>
<dbReference type="EMBL" id="AP026867">
    <property type="protein sequence ID" value="BDS14230.1"/>
    <property type="molecule type" value="Genomic_DNA"/>
</dbReference>
<dbReference type="PROSITE" id="PS50088">
    <property type="entry name" value="ANK_REPEAT"/>
    <property type="match status" value="5"/>
</dbReference>
<feature type="repeat" description="ANK" evidence="3">
    <location>
        <begin position="67"/>
        <end position="100"/>
    </location>
</feature>
<dbReference type="PROSITE" id="PS50297">
    <property type="entry name" value="ANK_REP_REGION"/>
    <property type="match status" value="4"/>
</dbReference>
<dbReference type="SMART" id="SM00248">
    <property type="entry name" value="ANK"/>
    <property type="match status" value="11"/>
</dbReference>
<feature type="repeat" description="ANK" evidence="3">
    <location>
        <begin position="597"/>
        <end position="629"/>
    </location>
</feature>
<feature type="repeat" description="ANK" evidence="3">
    <location>
        <begin position="136"/>
        <end position="170"/>
    </location>
</feature>
<dbReference type="Pfam" id="PF00023">
    <property type="entry name" value="Ank"/>
    <property type="match status" value="1"/>
</dbReference>
<dbReference type="InterPro" id="IPR002110">
    <property type="entry name" value="Ankyrin_rpt"/>
</dbReference>
<evidence type="ECO:0000313" key="4">
    <source>
        <dbReference type="EMBL" id="BDS14230.1"/>
    </source>
</evidence>
<dbReference type="PRINTS" id="PR01415">
    <property type="entry name" value="ANKYRIN"/>
</dbReference>
<evidence type="ECO:0000256" key="1">
    <source>
        <dbReference type="ARBA" id="ARBA00022737"/>
    </source>
</evidence>
<dbReference type="PANTHER" id="PTHR24198:SF165">
    <property type="entry name" value="ANKYRIN REPEAT-CONTAINING PROTEIN-RELATED"/>
    <property type="match status" value="1"/>
</dbReference>
<reference evidence="4" key="1">
    <citation type="submission" date="2022-09" db="EMBL/GenBank/DDBJ databases">
        <title>Aureispira anguillicida sp. nov., isolated from Leptocephalus of Japanese eel Anguilla japonica.</title>
        <authorList>
            <person name="Yuasa K."/>
            <person name="Mekata T."/>
            <person name="Ikunari K."/>
        </authorList>
    </citation>
    <scope>NUCLEOTIDE SEQUENCE</scope>
    <source>
        <strain evidence="4">EL160426</strain>
    </source>
</reference>
<evidence type="ECO:0000256" key="3">
    <source>
        <dbReference type="PROSITE-ProRule" id="PRU00023"/>
    </source>
</evidence>
<dbReference type="SUPFAM" id="SSF48403">
    <property type="entry name" value="Ankyrin repeat"/>
    <property type="match status" value="3"/>
</dbReference>
<sequence>MSIQKTIDAVISDNDSKVRDLKYNGELNPNAITSDGDSVLHLAIAKDSTISFILMDSGADVNYQNRAGDTSLHIAAGINVYDRIAKRLLAKGGDLNVQNKKGETPIHIAAEKSPFHVLSYLTRTKTKPNLGIKDQKGFTALHTLCCKPLDKVKHAKTLLKLGADVNSQDKAGKTALIRILETIENARISDWYSEGHNGDRYVEYKLKNGLFTYHVNKEKRSFPLKDQRYCAEKSWGPTGQTLYYDAIEIALNIIKAQPDLSIVDQEGNSPFLLACRIGEPRIIKALLKGGTATNIPNNSGELPLHAIARSGRLDAVKIFFKQVDIQDINEIDAAGWTALHHLVDTEDDLDILKFLQKKGVDPNRASIAKKESFPIGTLALNIAQAKDRINILPLLDTKKTTFSIDEIRQAALNNLGAVVEKYLKNGGDADMKDANNTTSILLSVARNDNASDKTAAMVQLLLKYGADINALQARYFNALMLCINSLYHKGARILAFDNEYMEHVKIAKILINNGIDLGQAKQGANQKALRDAAEISPEITSMIVQKLVTDYPNYKEELDHQDSDGFTALHVAARAGNVPTIQLLVEAGASINLAEDYGFIPLHEAIIAGHYDASRYLIEQGADIKHTISRGYDAYRSGDDAKAIANKSRNKKILDLF</sequence>
<protein>
    <submittedName>
        <fullName evidence="4">Ankyrin repeat domain-containing protein</fullName>
    </submittedName>
</protein>
<dbReference type="Pfam" id="PF12796">
    <property type="entry name" value="Ank_2"/>
    <property type="match status" value="3"/>
</dbReference>
<dbReference type="KEGG" id="aup:AsAng_0050090"/>
<dbReference type="Gene3D" id="1.25.40.20">
    <property type="entry name" value="Ankyrin repeat-containing domain"/>
    <property type="match status" value="4"/>
</dbReference>
<gene>
    <name evidence="4" type="ORF">AsAng_0050090</name>
</gene>
<dbReference type="RefSeq" id="WP_264789452.1">
    <property type="nucleotide sequence ID" value="NZ_AP026867.1"/>
</dbReference>
<dbReference type="AlphaFoldDB" id="A0A916DW30"/>
<keyword evidence="2 3" id="KW-0040">ANK repeat</keyword>
<dbReference type="InterPro" id="IPR036770">
    <property type="entry name" value="Ankyrin_rpt-contain_sf"/>
</dbReference>
<evidence type="ECO:0000313" key="5">
    <source>
        <dbReference type="Proteomes" id="UP001060919"/>
    </source>
</evidence>
<feature type="repeat" description="ANK" evidence="3">
    <location>
        <begin position="564"/>
        <end position="596"/>
    </location>
</feature>
<feature type="repeat" description="ANK" evidence="3">
    <location>
        <begin position="266"/>
        <end position="298"/>
    </location>
</feature>
<keyword evidence="1" id="KW-0677">Repeat</keyword>
<name>A0A916DW30_9BACT</name>
<proteinExistence type="predicted"/>
<organism evidence="4 5">
    <name type="scientific">Aureispira anguillae</name>
    <dbReference type="NCBI Taxonomy" id="2864201"/>
    <lineage>
        <taxon>Bacteria</taxon>
        <taxon>Pseudomonadati</taxon>
        <taxon>Bacteroidota</taxon>
        <taxon>Saprospiria</taxon>
        <taxon>Saprospirales</taxon>
        <taxon>Saprospiraceae</taxon>
        <taxon>Aureispira</taxon>
    </lineage>
</organism>
<accession>A0A916DW30</accession>
<dbReference type="PANTHER" id="PTHR24198">
    <property type="entry name" value="ANKYRIN REPEAT AND PROTEIN KINASE DOMAIN-CONTAINING PROTEIN"/>
    <property type="match status" value="1"/>
</dbReference>